<comment type="similarity">
    <text evidence="2">Belongs to the EamA transporter family.</text>
</comment>
<dbReference type="GO" id="GO:0016020">
    <property type="term" value="C:membrane"/>
    <property type="evidence" value="ECO:0007669"/>
    <property type="project" value="UniProtKB-SubCell"/>
</dbReference>
<name>A0A5M3PTM2_9GAMM</name>
<keyword evidence="9" id="KW-1185">Reference proteome</keyword>
<evidence type="ECO:0000256" key="5">
    <source>
        <dbReference type="ARBA" id="ARBA00023136"/>
    </source>
</evidence>
<comment type="subcellular location">
    <subcellularLocation>
        <location evidence="1">Membrane</location>
        <topology evidence="1">Multi-pass membrane protein</topology>
    </subcellularLocation>
</comment>
<evidence type="ECO:0000256" key="1">
    <source>
        <dbReference type="ARBA" id="ARBA00004141"/>
    </source>
</evidence>
<evidence type="ECO:0000259" key="7">
    <source>
        <dbReference type="Pfam" id="PF00892"/>
    </source>
</evidence>
<organism evidence="8 9">
    <name type="scientific">Marinobacter salsuginis</name>
    <dbReference type="NCBI Taxonomy" id="418719"/>
    <lineage>
        <taxon>Bacteria</taxon>
        <taxon>Pseudomonadati</taxon>
        <taxon>Pseudomonadota</taxon>
        <taxon>Gammaproteobacteria</taxon>
        <taxon>Pseudomonadales</taxon>
        <taxon>Marinobacteraceae</taxon>
        <taxon>Marinobacter</taxon>
    </lineage>
</organism>
<comment type="caution">
    <text evidence="8">The sequence shown here is derived from an EMBL/GenBank/DDBJ whole genome shotgun (WGS) entry which is preliminary data.</text>
</comment>
<protein>
    <recommendedName>
        <fullName evidence="7">EamA domain-containing protein</fullName>
    </recommendedName>
</protein>
<evidence type="ECO:0000256" key="2">
    <source>
        <dbReference type="ARBA" id="ARBA00007362"/>
    </source>
</evidence>
<evidence type="ECO:0000256" key="3">
    <source>
        <dbReference type="ARBA" id="ARBA00022692"/>
    </source>
</evidence>
<dbReference type="SUPFAM" id="SSF103481">
    <property type="entry name" value="Multidrug resistance efflux transporter EmrE"/>
    <property type="match status" value="1"/>
</dbReference>
<evidence type="ECO:0000256" key="4">
    <source>
        <dbReference type="ARBA" id="ARBA00022989"/>
    </source>
</evidence>
<dbReference type="EMBL" id="BGZH01000006">
    <property type="protein sequence ID" value="GBO86285.1"/>
    <property type="molecule type" value="Genomic_DNA"/>
</dbReference>
<feature type="transmembrane region" description="Helical" evidence="6">
    <location>
        <begin position="65"/>
        <end position="84"/>
    </location>
</feature>
<dbReference type="InterPro" id="IPR050638">
    <property type="entry name" value="AA-Vitamin_Transporters"/>
</dbReference>
<feature type="transmembrane region" description="Helical" evidence="6">
    <location>
        <begin position="90"/>
        <end position="110"/>
    </location>
</feature>
<feature type="domain" description="EamA" evidence="7">
    <location>
        <begin position="4"/>
        <end position="105"/>
    </location>
</feature>
<evidence type="ECO:0000313" key="8">
    <source>
        <dbReference type="EMBL" id="GBO86285.1"/>
    </source>
</evidence>
<reference evidence="8 9" key="1">
    <citation type="journal article" date="2019" name="J. Gen. Appl. Microbiol.">
        <title>Aerobic degradation of cis-dichloroethene by the marine bacterium Marinobacter salsuginis strain 5N-3.</title>
        <authorList>
            <person name="Inoue Y."/>
            <person name="Fukunaga Y."/>
            <person name="Katsumata H."/>
            <person name="Ohji S."/>
            <person name="Hosoyama A."/>
            <person name="Mori K."/>
            <person name="Ando K."/>
        </authorList>
    </citation>
    <scope>NUCLEOTIDE SEQUENCE [LARGE SCALE GENOMIC DNA]</scope>
    <source>
        <strain evidence="8 9">5N-3</strain>
    </source>
</reference>
<dbReference type="PANTHER" id="PTHR32322">
    <property type="entry name" value="INNER MEMBRANE TRANSPORTER"/>
    <property type="match status" value="1"/>
</dbReference>
<keyword evidence="5 6" id="KW-0472">Membrane</keyword>
<dbReference type="InterPro" id="IPR000620">
    <property type="entry name" value="EamA_dom"/>
</dbReference>
<sequence length="118" mass="12819">MLTVTIAMTVCSLGSGLAALFDKQAVWMPSDTHFWEGILFAGLLGTAYMYGIQSSAQRYLEEEKVALTYLCEPIFAAIAGMIMLGEPLSLRTMAGGGLILIALVVAELDFKRRQPRDA</sequence>
<dbReference type="Pfam" id="PF00892">
    <property type="entry name" value="EamA"/>
    <property type="match status" value="1"/>
</dbReference>
<gene>
    <name evidence="8" type="ORF">MS5N3_37360</name>
</gene>
<keyword evidence="4 6" id="KW-1133">Transmembrane helix</keyword>
<feature type="transmembrane region" description="Helical" evidence="6">
    <location>
        <begin position="34"/>
        <end position="53"/>
    </location>
</feature>
<proteinExistence type="inferred from homology"/>
<accession>A0A5M3PTM2</accession>
<keyword evidence="3 6" id="KW-0812">Transmembrane</keyword>
<dbReference type="Proteomes" id="UP000340077">
    <property type="component" value="Unassembled WGS sequence"/>
</dbReference>
<evidence type="ECO:0000313" key="9">
    <source>
        <dbReference type="Proteomes" id="UP000340077"/>
    </source>
</evidence>
<dbReference type="AlphaFoldDB" id="A0A5M3PTM2"/>
<dbReference type="PANTHER" id="PTHR32322:SF2">
    <property type="entry name" value="EAMA DOMAIN-CONTAINING PROTEIN"/>
    <property type="match status" value="1"/>
</dbReference>
<evidence type="ECO:0000256" key="6">
    <source>
        <dbReference type="SAM" id="Phobius"/>
    </source>
</evidence>
<dbReference type="InterPro" id="IPR037185">
    <property type="entry name" value="EmrE-like"/>
</dbReference>
<dbReference type="Gene3D" id="1.10.3730.20">
    <property type="match status" value="1"/>
</dbReference>